<keyword evidence="1" id="KW-0969">Cilium</keyword>
<keyword evidence="1" id="KW-0282">Flagellum</keyword>
<name>A0A239PL26_9RHOB</name>
<gene>
    <name evidence="1" type="ORF">SAMN05444959_10151</name>
</gene>
<dbReference type="EMBL" id="FZQB01000001">
    <property type="protein sequence ID" value="SNT68496.1"/>
    <property type="molecule type" value="Genomic_DNA"/>
</dbReference>
<dbReference type="Proteomes" id="UP000198307">
    <property type="component" value="Unassembled WGS sequence"/>
</dbReference>
<keyword evidence="1" id="KW-0966">Cell projection</keyword>
<dbReference type="AlphaFoldDB" id="A0A239PL26"/>
<dbReference type="NCBIfam" id="NF009435">
    <property type="entry name" value="PRK12794.1"/>
    <property type="match status" value="1"/>
</dbReference>
<dbReference type="OrthoDB" id="9808944at2"/>
<sequence length="120" mass="13039">MNAVTPLPQTGYGANAVRTARDAEYDVISRVTRLLRQSDRECRSAEAIMAVHKNNELWTLLATDLAAPGNRLSDELKAGLLSLAAFSIRHGHRVLAGEVSTDALIEVNMSILKGLRGEVQ</sequence>
<evidence type="ECO:0000313" key="2">
    <source>
        <dbReference type="Proteomes" id="UP000198307"/>
    </source>
</evidence>
<keyword evidence="2" id="KW-1185">Reference proteome</keyword>
<dbReference type="InterPro" id="IPR010845">
    <property type="entry name" value="FlaF"/>
</dbReference>
<evidence type="ECO:0000313" key="1">
    <source>
        <dbReference type="EMBL" id="SNT68496.1"/>
    </source>
</evidence>
<organism evidence="1 2">
    <name type="scientific">Paracoccus seriniphilus</name>
    <dbReference type="NCBI Taxonomy" id="184748"/>
    <lineage>
        <taxon>Bacteria</taxon>
        <taxon>Pseudomonadati</taxon>
        <taxon>Pseudomonadota</taxon>
        <taxon>Alphaproteobacteria</taxon>
        <taxon>Rhodobacterales</taxon>
        <taxon>Paracoccaceae</taxon>
        <taxon>Paracoccus</taxon>
    </lineage>
</organism>
<dbReference type="GO" id="GO:0044781">
    <property type="term" value="P:bacterial-type flagellum organization"/>
    <property type="evidence" value="ECO:0007669"/>
    <property type="project" value="InterPro"/>
</dbReference>
<protein>
    <submittedName>
        <fullName evidence="1">Flagellar protein FlaF</fullName>
    </submittedName>
</protein>
<dbReference type="RefSeq" id="WP_089342426.1">
    <property type="nucleotide sequence ID" value="NZ_CP067129.1"/>
</dbReference>
<dbReference type="Pfam" id="PF07309">
    <property type="entry name" value="FlaF"/>
    <property type="match status" value="1"/>
</dbReference>
<accession>A0A239PL26</accession>
<reference evidence="1 2" key="1">
    <citation type="submission" date="2017-07" db="EMBL/GenBank/DDBJ databases">
        <authorList>
            <person name="Sun Z.S."/>
            <person name="Albrecht U."/>
            <person name="Echele G."/>
            <person name="Lee C.C."/>
        </authorList>
    </citation>
    <scope>NUCLEOTIDE SEQUENCE [LARGE SCALE GENOMIC DNA]</scope>
    <source>
        <strain evidence="1 2">DSM 14827</strain>
    </source>
</reference>
<proteinExistence type="predicted"/>